<proteinExistence type="predicted"/>
<feature type="transmembrane region" description="Helical" evidence="2">
    <location>
        <begin position="21"/>
        <end position="38"/>
    </location>
</feature>
<name>A0A139I4B1_9PEZI</name>
<reference evidence="3 4" key="1">
    <citation type="submission" date="2015-07" db="EMBL/GenBank/DDBJ databases">
        <title>Comparative genomics of the Sigatoka disease complex on banana suggests a link between parallel evolutionary changes in Pseudocercospora fijiensis and Pseudocercospora eumusae and increased virulence on the banana host.</title>
        <authorList>
            <person name="Chang T.-C."/>
            <person name="Salvucci A."/>
            <person name="Crous P.W."/>
            <person name="Stergiopoulos I."/>
        </authorList>
    </citation>
    <scope>NUCLEOTIDE SEQUENCE [LARGE SCALE GENOMIC DNA]</scope>
    <source>
        <strain evidence="3 4">CBS 116634</strain>
    </source>
</reference>
<comment type="caution">
    <text evidence="3">The sequence shown here is derived from an EMBL/GenBank/DDBJ whole genome shotgun (WGS) entry which is preliminary data.</text>
</comment>
<evidence type="ECO:0000313" key="4">
    <source>
        <dbReference type="Proteomes" id="UP000073492"/>
    </source>
</evidence>
<dbReference type="EMBL" id="LFZO01000344">
    <property type="protein sequence ID" value="KXT09425.1"/>
    <property type="molecule type" value="Genomic_DNA"/>
</dbReference>
<accession>A0A139I4B1</accession>
<keyword evidence="4" id="KW-1185">Reference proteome</keyword>
<keyword evidence="2" id="KW-0812">Transmembrane</keyword>
<feature type="region of interest" description="Disordered" evidence="1">
    <location>
        <begin position="223"/>
        <end position="262"/>
    </location>
</feature>
<gene>
    <name evidence="3" type="ORF">AC579_2526</name>
</gene>
<keyword evidence="2" id="KW-0472">Membrane</keyword>
<protein>
    <submittedName>
        <fullName evidence="3">Uncharacterized protein</fullName>
    </submittedName>
</protein>
<evidence type="ECO:0000256" key="2">
    <source>
        <dbReference type="SAM" id="Phobius"/>
    </source>
</evidence>
<organism evidence="3 4">
    <name type="scientific">Pseudocercospora musae</name>
    <dbReference type="NCBI Taxonomy" id="113226"/>
    <lineage>
        <taxon>Eukaryota</taxon>
        <taxon>Fungi</taxon>
        <taxon>Dikarya</taxon>
        <taxon>Ascomycota</taxon>
        <taxon>Pezizomycotina</taxon>
        <taxon>Dothideomycetes</taxon>
        <taxon>Dothideomycetidae</taxon>
        <taxon>Mycosphaerellales</taxon>
        <taxon>Mycosphaerellaceae</taxon>
        <taxon>Pseudocercospora</taxon>
    </lineage>
</organism>
<dbReference type="Proteomes" id="UP000073492">
    <property type="component" value="Unassembled WGS sequence"/>
</dbReference>
<evidence type="ECO:0000256" key="1">
    <source>
        <dbReference type="SAM" id="MobiDB-lite"/>
    </source>
</evidence>
<keyword evidence="2" id="KW-1133">Transmembrane helix</keyword>
<sequence>MAQADMREKNYYDRLALNKNLGFALILSFITSATYVALNTLTTENVQLHYMIRQSQQDNRGGGSRDELYWQKSAVEGGAQEHIRGRDSAECIAEPKLKPPRFPTNLPRCGLRLNVNLVLSPFEQSTTITLTRHNVMSIMTSQQPAGLECNDNSEPVDEVDQRVFDTAELLEEILLEVGITTLLLSCTRADKRFAMAIACSIKLQRVLWFQPTPVSQICNTASRLKPSCPPSRKTRHQSHVPGTQMLKHNEKQGETATNSPHPSSVIRVLSFSNLIDMGRLPRLGSWRKMFPMQNSDANERPLYWKIND</sequence>
<evidence type="ECO:0000313" key="3">
    <source>
        <dbReference type="EMBL" id="KXT09425.1"/>
    </source>
</evidence>
<dbReference type="AlphaFoldDB" id="A0A139I4B1"/>